<dbReference type="KEGG" id="alt:ambt_07395"/>
<protein>
    <submittedName>
        <fullName evidence="1">Uncharacterized protein</fullName>
    </submittedName>
</protein>
<organism evidence="1 2">
    <name type="scientific">Alteromonas naphthalenivorans</name>
    <dbReference type="NCBI Taxonomy" id="715451"/>
    <lineage>
        <taxon>Bacteria</taxon>
        <taxon>Pseudomonadati</taxon>
        <taxon>Pseudomonadota</taxon>
        <taxon>Gammaproteobacteria</taxon>
        <taxon>Alteromonadales</taxon>
        <taxon>Alteromonadaceae</taxon>
        <taxon>Alteromonas/Salinimonas group</taxon>
        <taxon>Alteromonas</taxon>
    </lineage>
</organism>
<dbReference type="HOGENOM" id="CLU_3211566_0_0_6"/>
<evidence type="ECO:0000313" key="2">
    <source>
        <dbReference type="Proteomes" id="UP000000683"/>
    </source>
</evidence>
<dbReference type="Proteomes" id="UP000000683">
    <property type="component" value="Chromosome"/>
</dbReference>
<dbReference type="AlphaFoldDB" id="F5Z7G9"/>
<reference evidence="1 2" key="1">
    <citation type="journal article" date="2011" name="J. Bacteriol.">
        <title>Complete genome sequence of the polycyclic aromatic hydrocarbon-degrading bacterium Alteromonas sp. strain SN2.</title>
        <authorList>
            <person name="Jin H.M."/>
            <person name="Jeong H."/>
            <person name="Moon E.J."/>
            <person name="Math R.K."/>
            <person name="Lee K."/>
            <person name="Kim H.J."/>
            <person name="Jeon C.O."/>
            <person name="Oh T.K."/>
            <person name="Kim J.F."/>
        </authorList>
    </citation>
    <scope>NUCLEOTIDE SEQUENCE [LARGE SCALE GENOMIC DNA]</scope>
    <source>
        <strain evidence="2">JCM 17741 / KACC 18427 / KCTC 11700BP / SN2</strain>
    </source>
</reference>
<evidence type="ECO:0000313" key="1">
    <source>
        <dbReference type="EMBL" id="AEF03012.1"/>
    </source>
</evidence>
<gene>
    <name evidence="1" type="ordered locus">ambt_07395</name>
</gene>
<dbReference type="EMBL" id="CP002339">
    <property type="protein sequence ID" value="AEF03012.1"/>
    <property type="molecule type" value="Genomic_DNA"/>
</dbReference>
<accession>F5Z7G9</accession>
<name>F5Z7G9_ALTNA</name>
<sequence>MNARFSVFIGKATALVVRKGNLLFRYIIRQYHEVLFEDAITGSL</sequence>
<proteinExistence type="predicted"/>
<keyword evidence="2" id="KW-1185">Reference proteome</keyword>